<accession>A0A0C9MM36</accession>
<reference evidence="1" key="1">
    <citation type="submission" date="2014-09" db="EMBL/GenBank/DDBJ databases">
        <title>Draft genome sequence of an oleaginous Mucoromycotina fungus Mucor ambiguus NBRC6742.</title>
        <authorList>
            <person name="Takeda I."/>
            <person name="Yamane N."/>
            <person name="Morita T."/>
            <person name="Tamano K."/>
            <person name="Machida M."/>
            <person name="Baker S."/>
            <person name="Koike H."/>
        </authorList>
    </citation>
    <scope>NUCLEOTIDE SEQUENCE</scope>
    <source>
        <strain evidence="1">NBRC 6742</strain>
    </source>
</reference>
<keyword evidence="2" id="KW-1185">Reference proteome</keyword>
<evidence type="ECO:0000313" key="1">
    <source>
        <dbReference type="EMBL" id="GAN11821.1"/>
    </source>
</evidence>
<proteinExistence type="predicted"/>
<sequence>MLSLAILENKLDIPLYNLTTSNAQDQIEPNEKEANFGSIGNWKPIVISTKCGKRYHILASPETFEHLLSEQPTGPWEPPVGKFGIKRLCDASGNFTFSLCLQVNQDFAVLAEQLCFQEITVSEGDAVDSKADSNGAAIAVEAKVINGHAEQEAIYQMMLPYLELQVTAKFGYI</sequence>
<organism evidence="1">
    <name type="scientific">Mucor ambiguus</name>
    <dbReference type="NCBI Taxonomy" id="91626"/>
    <lineage>
        <taxon>Eukaryota</taxon>
        <taxon>Fungi</taxon>
        <taxon>Fungi incertae sedis</taxon>
        <taxon>Mucoromycota</taxon>
        <taxon>Mucoromycotina</taxon>
        <taxon>Mucoromycetes</taxon>
        <taxon>Mucorales</taxon>
        <taxon>Mucorineae</taxon>
        <taxon>Mucoraceae</taxon>
        <taxon>Mucor</taxon>
    </lineage>
</organism>
<gene>
    <name evidence="1" type="ORF">MAM1_1043d11430</name>
</gene>
<dbReference type="AlphaFoldDB" id="A0A0C9MM36"/>
<name>A0A0C9MM36_9FUNG</name>
<dbReference type="EMBL" id="DF837332">
    <property type="protein sequence ID" value="GAN11821.1"/>
    <property type="molecule type" value="Genomic_DNA"/>
</dbReference>
<dbReference type="OrthoDB" id="2234134at2759"/>
<evidence type="ECO:0000313" key="2">
    <source>
        <dbReference type="Proteomes" id="UP000053815"/>
    </source>
</evidence>
<dbReference type="Proteomes" id="UP000053815">
    <property type="component" value="Unassembled WGS sequence"/>
</dbReference>
<protein>
    <submittedName>
        <fullName evidence="1">Uncharacterized protein</fullName>
    </submittedName>
</protein>